<protein>
    <recommendedName>
        <fullName evidence="1">Lcl C-terminal domain-containing protein</fullName>
    </recommendedName>
</protein>
<name>A0A3B1AFN2_9ZZZZ</name>
<dbReference type="EMBL" id="UOFS01000032">
    <property type="protein sequence ID" value="VAW97089.1"/>
    <property type="molecule type" value="Genomic_DNA"/>
</dbReference>
<dbReference type="InterPro" id="IPR011460">
    <property type="entry name" value="Lcl_C"/>
</dbReference>
<gene>
    <name evidence="2" type="ORF">MNBD_GAMMA22-230</name>
</gene>
<reference evidence="2" key="1">
    <citation type="submission" date="2018-06" db="EMBL/GenBank/DDBJ databases">
        <authorList>
            <person name="Zhirakovskaya E."/>
        </authorList>
    </citation>
    <scope>NUCLEOTIDE SEQUENCE</scope>
</reference>
<proteinExistence type="predicted"/>
<accession>A0A3B1AFN2</accession>
<evidence type="ECO:0000259" key="1">
    <source>
        <dbReference type="Pfam" id="PF07603"/>
    </source>
</evidence>
<dbReference type="Pfam" id="PF07603">
    <property type="entry name" value="Lcl_C"/>
    <property type="match status" value="1"/>
</dbReference>
<dbReference type="AlphaFoldDB" id="A0A3B1AFN2"/>
<sequence>MILFTKSKKVLSILILTLFGIATVITILYQINTQAYHLRSEPNYRLSEKKVMAIIKKYNFYDRYKNPKGQAIQHDYQQQGSVIYDAKTKLYWQQSGSNKRLKYSELEKYINTLNSEHFSGFSGWRLPSLEEAMSLLQAKKNHLNLHIDPVFDSKQWWIWTKDQMNAVQVWVVYYFDGTSFSYVNITGSTFVRAVRSKKSP</sequence>
<organism evidence="2">
    <name type="scientific">hydrothermal vent metagenome</name>
    <dbReference type="NCBI Taxonomy" id="652676"/>
    <lineage>
        <taxon>unclassified sequences</taxon>
        <taxon>metagenomes</taxon>
        <taxon>ecological metagenomes</taxon>
    </lineage>
</organism>
<feature type="domain" description="Lcl C-terminal" evidence="1">
    <location>
        <begin position="82"/>
        <end position="195"/>
    </location>
</feature>
<evidence type="ECO:0000313" key="2">
    <source>
        <dbReference type="EMBL" id="VAW97089.1"/>
    </source>
</evidence>